<organism evidence="1 2">
    <name type="scientific">Stephania cephalantha</name>
    <dbReference type="NCBI Taxonomy" id="152367"/>
    <lineage>
        <taxon>Eukaryota</taxon>
        <taxon>Viridiplantae</taxon>
        <taxon>Streptophyta</taxon>
        <taxon>Embryophyta</taxon>
        <taxon>Tracheophyta</taxon>
        <taxon>Spermatophyta</taxon>
        <taxon>Magnoliopsida</taxon>
        <taxon>Ranunculales</taxon>
        <taxon>Menispermaceae</taxon>
        <taxon>Menispermoideae</taxon>
        <taxon>Cissampelideae</taxon>
        <taxon>Stephania</taxon>
    </lineage>
</organism>
<evidence type="ECO:0000313" key="1">
    <source>
        <dbReference type="EMBL" id="KAK9100047.1"/>
    </source>
</evidence>
<comment type="caution">
    <text evidence="1">The sequence shown here is derived from an EMBL/GenBank/DDBJ whole genome shotgun (WGS) entry which is preliminary data.</text>
</comment>
<protein>
    <submittedName>
        <fullName evidence="1">Uncharacterized protein</fullName>
    </submittedName>
</protein>
<evidence type="ECO:0000313" key="2">
    <source>
        <dbReference type="Proteomes" id="UP001419268"/>
    </source>
</evidence>
<dbReference type="Proteomes" id="UP001419268">
    <property type="component" value="Unassembled WGS sequence"/>
</dbReference>
<sequence>MSVKSLEELIETIESVSFYEIFGVFGSDLIKHTSDQDPNTSRGKGILGDFI</sequence>
<name>A0AAP0HWB5_9MAGN</name>
<gene>
    <name evidence="1" type="ORF">Scep_023477</name>
</gene>
<accession>A0AAP0HWB5</accession>
<dbReference type="EMBL" id="JBBNAG010000010">
    <property type="protein sequence ID" value="KAK9100047.1"/>
    <property type="molecule type" value="Genomic_DNA"/>
</dbReference>
<proteinExistence type="predicted"/>
<dbReference type="AlphaFoldDB" id="A0AAP0HWB5"/>
<reference evidence="1 2" key="1">
    <citation type="submission" date="2024-01" db="EMBL/GenBank/DDBJ databases">
        <title>Genome assemblies of Stephania.</title>
        <authorList>
            <person name="Yang L."/>
        </authorList>
    </citation>
    <scope>NUCLEOTIDE SEQUENCE [LARGE SCALE GENOMIC DNA]</scope>
    <source>
        <strain evidence="1">JXDWG</strain>
        <tissue evidence="1">Leaf</tissue>
    </source>
</reference>
<keyword evidence="2" id="KW-1185">Reference proteome</keyword>